<evidence type="ECO:0000313" key="4">
    <source>
        <dbReference type="Proteomes" id="UP000077521"/>
    </source>
</evidence>
<feature type="compositionally biased region" description="Basic and acidic residues" evidence="1">
    <location>
        <begin position="58"/>
        <end position="82"/>
    </location>
</feature>
<dbReference type="Proteomes" id="UP000077521">
    <property type="component" value="Unassembled WGS sequence"/>
</dbReference>
<sequence>MKLIFILLGSIMVASGVMSEVRTPLLFTKLFIVVAITIATSVVPYCEAEVPIVQQKFSEDMHGDTQERPRTEYRHQLCDDAPRIQWTTPDKPAGGMTEPIDSLGLDYPSSERIRSQRTRRRAEAEDSNGA</sequence>
<evidence type="ECO:0000313" key="3">
    <source>
        <dbReference type="EMBL" id="KAE8250549.1"/>
    </source>
</evidence>
<gene>
    <name evidence="3" type="ORF">A4X13_0g4619</name>
</gene>
<feature type="signal peptide" evidence="2">
    <location>
        <begin position="1"/>
        <end position="19"/>
    </location>
</feature>
<keyword evidence="2" id="KW-0732">Signal</keyword>
<comment type="caution">
    <text evidence="3">The sequence shown here is derived from an EMBL/GenBank/DDBJ whole genome shotgun (WGS) entry which is preliminary data.</text>
</comment>
<name>A0A177TKA6_9BASI</name>
<evidence type="ECO:0000256" key="2">
    <source>
        <dbReference type="SAM" id="SignalP"/>
    </source>
</evidence>
<accession>A0A177TKA6</accession>
<feature type="region of interest" description="Disordered" evidence="1">
    <location>
        <begin position="58"/>
        <end position="130"/>
    </location>
</feature>
<reference evidence="3" key="2">
    <citation type="journal article" date="2019" name="IMA Fungus">
        <title>Genome sequencing and comparison of five Tilletia species to identify candidate genes for the detection of regulated species infecting wheat.</title>
        <authorList>
            <person name="Nguyen H.D.T."/>
            <person name="Sultana T."/>
            <person name="Kesanakurti P."/>
            <person name="Hambleton S."/>
        </authorList>
    </citation>
    <scope>NUCLEOTIDE SEQUENCE</scope>
    <source>
        <strain evidence="3">DAOMC 236416</strain>
    </source>
</reference>
<protein>
    <submittedName>
        <fullName evidence="3">Uncharacterized protein</fullName>
    </submittedName>
</protein>
<evidence type="ECO:0000256" key="1">
    <source>
        <dbReference type="SAM" id="MobiDB-lite"/>
    </source>
</evidence>
<organism evidence="3 4">
    <name type="scientific">Tilletia indica</name>
    <dbReference type="NCBI Taxonomy" id="43049"/>
    <lineage>
        <taxon>Eukaryota</taxon>
        <taxon>Fungi</taxon>
        <taxon>Dikarya</taxon>
        <taxon>Basidiomycota</taxon>
        <taxon>Ustilaginomycotina</taxon>
        <taxon>Exobasidiomycetes</taxon>
        <taxon>Tilletiales</taxon>
        <taxon>Tilletiaceae</taxon>
        <taxon>Tilletia</taxon>
    </lineage>
</organism>
<dbReference type="AlphaFoldDB" id="A0A177TKA6"/>
<proteinExistence type="predicted"/>
<dbReference type="EMBL" id="LWDF02000312">
    <property type="protein sequence ID" value="KAE8250549.1"/>
    <property type="molecule type" value="Genomic_DNA"/>
</dbReference>
<feature type="chain" id="PRO_5043680117" evidence="2">
    <location>
        <begin position="20"/>
        <end position="130"/>
    </location>
</feature>
<keyword evidence="4" id="KW-1185">Reference proteome</keyword>
<reference evidence="3" key="1">
    <citation type="submission" date="2016-04" db="EMBL/GenBank/DDBJ databases">
        <authorList>
            <person name="Nguyen H.D."/>
            <person name="Samba Siva P."/>
            <person name="Cullis J."/>
            <person name="Levesque C.A."/>
            <person name="Hambleton S."/>
        </authorList>
    </citation>
    <scope>NUCLEOTIDE SEQUENCE</scope>
    <source>
        <strain evidence="3">DAOMC 236416</strain>
    </source>
</reference>